<keyword evidence="2" id="KW-1185">Reference proteome</keyword>
<protein>
    <submittedName>
        <fullName evidence="1">Uncharacterized protein</fullName>
    </submittedName>
</protein>
<evidence type="ECO:0000313" key="1">
    <source>
        <dbReference type="EMBL" id="MEP0863057.1"/>
    </source>
</evidence>
<proteinExistence type="predicted"/>
<evidence type="ECO:0000313" key="2">
    <source>
        <dbReference type="Proteomes" id="UP001442494"/>
    </source>
</evidence>
<dbReference type="RefSeq" id="WP_190424440.1">
    <property type="nucleotide sequence ID" value="NZ_JAMPKK010000001.1"/>
</dbReference>
<name>A0ABV0JHY2_9CYAN</name>
<dbReference type="EMBL" id="JAMPKK010000001">
    <property type="protein sequence ID" value="MEP0863057.1"/>
    <property type="molecule type" value="Genomic_DNA"/>
</dbReference>
<organism evidence="1 2">
    <name type="scientific">Funiculus sociatus GB2-A5</name>
    <dbReference type="NCBI Taxonomy" id="2933946"/>
    <lineage>
        <taxon>Bacteria</taxon>
        <taxon>Bacillati</taxon>
        <taxon>Cyanobacteriota</taxon>
        <taxon>Cyanophyceae</taxon>
        <taxon>Coleofasciculales</taxon>
        <taxon>Coleofasciculaceae</taxon>
        <taxon>Funiculus</taxon>
    </lineage>
</organism>
<accession>A0ABV0JHY2</accession>
<dbReference type="Proteomes" id="UP001442494">
    <property type="component" value="Unassembled WGS sequence"/>
</dbReference>
<comment type="caution">
    <text evidence="1">The sequence shown here is derived from an EMBL/GenBank/DDBJ whole genome shotgun (WGS) entry which is preliminary data.</text>
</comment>
<reference evidence="1 2" key="1">
    <citation type="submission" date="2022-04" db="EMBL/GenBank/DDBJ databases">
        <title>Positive selection, recombination, and allopatry shape intraspecific diversity of widespread and dominant cyanobacteria.</title>
        <authorList>
            <person name="Wei J."/>
            <person name="Shu W."/>
            <person name="Hu C."/>
        </authorList>
    </citation>
    <scope>NUCLEOTIDE SEQUENCE [LARGE SCALE GENOMIC DNA]</scope>
    <source>
        <strain evidence="1 2">GB2-A5</strain>
    </source>
</reference>
<gene>
    <name evidence="1" type="ORF">NDI37_01050</name>
</gene>
<sequence>MGGIYRGSDIAATLVGTWQCHVPTDVSHQIPLSQSLAGITYHEALPDII</sequence>